<keyword evidence="2 8" id="KW-0808">Transferase</keyword>
<comment type="catalytic activity">
    <reaction evidence="8">
        <text>Mo-molybdopterin + GTP + H(+) = Mo-molybdopterin guanine dinucleotide + diphosphate</text>
        <dbReference type="Rhea" id="RHEA:34243"/>
        <dbReference type="ChEBI" id="CHEBI:15378"/>
        <dbReference type="ChEBI" id="CHEBI:33019"/>
        <dbReference type="ChEBI" id="CHEBI:37565"/>
        <dbReference type="ChEBI" id="CHEBI:71302"/>
        <dbReference type="ChEBI" id="CHEBI:71310"/>
        <dbReference type="EC" id="2.7.7.77"/>
    </reaction>
</comment>
<dbReference type="EC" id="2.7.7.77" evidence="8"/>
<feature type="binding site" evidence="8">
    <location>
        <position position="67"/>
    </location>
    <ligand>
        <name>GTP</name>
        <dbReference type="ChEBI" id="CHEBI:37565"/>
    </ligand>
</feature>
<evidence type="ECO:0000313" key="10">
    <source>
        <dbReference type="EMBL" id="PWR18470.1"/>
    </source>
</evidence>
<evidence type="ECO:0000256" key="7">
    <source>
        <dbReference type="ARBA" id="ARBA00023150"/>
    </source>
</evidence>
<evidence type="ECO:0000256" key="5">
    <source>
        <dbReference type="ARBA" id="ARBA00022842"/>
    </source>
</evidence>
<evidence type="ECO:0000256" key="4">
    <source>
        <dbReference type="ARBA" id="ARBA00022741"/>
    </source>
</evidence>
<organism evidence="10 11">
    <name type="scientific">Zavarzinia aquatilis</name>
    <dbReference type="NCBI Taxonomy" id="2211142"/>
    <lineage>
        <taxon>Bacteria</taxon>
        <taxon>Pseudomonadati</taxon>
        <taxon>Pseudomonadota</taxon>
        <taxon>Alphaproteobacteria</taxon>
        <taxon>Rhodospirillales</taxon>
        <taxon>Zavarziniaceae</taxon>
        <taxon>Zavarzinia</taxon>
    </lineage>
</organism>
<keyword evidence="5 8" id="KW-0460">Magnesium</keyword>
<evidence type="ECO:0000256" key="3">
    <source>
        <dbReference type="ARBA" id="ARBA00022723"/>
    </source>
</evidence>
<comment type="function">
    <text evidence="8">Transfers a GMP moiety from GTP to Mo-molybdopterin (Mo-MPT) cofactor (Moco or molybdenum cofactor) to form Mo-molybdopterin guanine dinucleotide (Mo-MGD) cofactor.</text>
</comment>
<dbReference type="GO" id="GO:1902758">
    <property type="term" value="P:bis(molybdopterin guanine dinucleotide)molybdenum biosynthetic process"/>
    <property type="evidence" value="ECO:0007669"/>
    <property type="project" value="TreeGrafter"/>
</dbReference>
<dbReference type="Gene3D" id="3.90.550.10">
    <property type="entry name" value="Spore Coat Polysaccharide Biosynthesis Protein SpsA, Chain A"/>
    <property type="match status" value="1"/>
</dbReference>
<dbReference type="OrthoDB" id="9788394at2"/>
<dbReference type="EMBL" id="QGLE01000014">
    <property type="protein sequence ID" value="PWR18470.1"/>
    <property type="molecule type" value="Genomic_DNA"/>
</dbReference>
<dbReference type="InterPro" id="IPR025877">
    <property type="entry name" value="MobA-like_NTP_Trfase"/>
</dbReference>
<dbReference type="PANTHER" id="PTHR19136">
    <property type="entry name" value="MOLYBDENUM COFACTOR GUANYLYLTRANSFERASE"/>
    <property type="match status" value="1"/>
</dbReference>
<name>A0A317DX05_9PROT</name>
<evidence type="ECO:0000256" key="8">
    <source>
        <dbReference type="HAMAP-Rule" id="MF_00316"/>
    </source>
</evidence>
<comment type="similarity">
    <text evidence="8">Belongs to the MobA family.</text>
</comment>
<feature type="binding site" evidence="8">
    <location>
        <position position="96"/>
    </location>
    <ligand>
        <name>GTP</name>
        <dbReference type="ChEBI" id="CHEBI:37565"/>
    </ligand>
</feature>
<dbReference type="NCBIfam" id="TIGR02665">
    <property type="entry name" value="molyb_mobA"/>
    <property type="match status" value="1"/>
</dbReference>
<dbReference type="AlphaFoldDB" id="A0A317DX05"/>
<sequence length="191" mass="20067">MKPAGLILCGGLSRRFGRGPKMLAPLAGRPLVEHVIERVAPQVGRLALNVNGDPAPYLGYGLDIVADTLPGYPGPLAGVLAGLAWAKGPLLTVTGDEPFVPRDLAARLAAADAPVAFAASHGRDHWLSALWSPALADDLHHALTIEKLDRVGGFVRRHASARVDYGDGTPDPFFNINTPEDLATAESMLAS</sequence>
<dbReference type="RefSeq" id="WP_109907718.1">
    <property type="nucleotide sequence ID" value="NZ_QGLE01000014.1"/>
</dbReference>
<reference evidence="10 11" key="1">
    <citation type="submission" date="2018-05" db="EMBL/GenBank/DDBJ databases">
        <title>Zavarzinia sp. HR-AS.</title>
        <authorList>
            <person name="Lee Y."/>
            <person name="Jeon C.O."/>
        </authorList>
    </citation>
    <scope>NUCLEOTIDE SEQUENCE [LARGE SCALE GENOMIC DNA]</scope>
    <source>
        <strain evidence="10 11">HR-AS</strain>
    </source>
</reference>
<protein>
    <recommendedName>
        <fullName evidence="8">Molybdenum cofactor guanylyltransferase</fullName>
        <shortName evidence="8">MoCo guanylyltransferase</shortName>
        <ecNumber evidence="8">2.7.7.77</ecNumber>
    </recommendedName>
    <alternativeName>
        <fullName evidence="8">GTP:molybdopterin guanylyltransferase</fullName>
    </alternativeName>
    <alternativeName>
        <fullName evidence="8">Mo-MPT guanylyltransferase</fullName>
    </alternativeName>
    <alternativeName>
        <fullName evidence="8">Molybdopterin guanylyltransferase</fullName>
    </alternativeName>
    <alternativeName>
        <fullName evidence="8">Molybdopterin-guanine dinucleotide synthase</fullName>
        <shortName evidence="8">MGD synthase</shortName>
    </alternativeName>
</protein>
<dbReference type="HAMAP" id="MF_00316">
    <property type="entry name" value="MobA"/>
    <property type="match status" value="1"/>
</dbReference>
<dbReference type="GO" id="GO:0061603">
    <property type="term" value="F:molybdenum cofactor guanylyltransferase activity"/>
    <property type="evidence" value="ECO:0007669"/>
    <property type="project" value="UniProtKB-EC"/>
</dbReference>
<gene>
    <name evidence="8 10" type="primary">mobA</name>
    <name evidence="10" type="ORF">DKG74_18780</name>
</gene>
<feature type="binding site" evidence="8">
    <location>
        <position position="49"/>
    </location>
    <ligand>
        <name>GTP</name>
        <dbReference type="ChEBI" id="CHEBI:37565"/>
    </ligand>
</feature>
<dbReference type="PANTHER" id="PTHR19136:SF81">
    <property type="entry name" value="MOLYBDENUM COFACTOR GUANYLYLTRANSFERASE"/>
    <property type="match status" value="1"/>
</dbReference>
<keyword evidence="6 8" id="KW-0342">GTP-binding</keyword>
<evidence type="ECO:0000256" key="1">
    <source>
        <dbReference type="ARBA" id="ARBA00022490"/>
    </source>
</evidence>
<dbReference type="InterPro" id="IPR029044">
    <property type="entry name" value="Nucleotide-diphossugar_trans"/>
</dbReference>
<evidence type="ECO:0000313" key="11">
    <source>
        <dbReference type="Proteomes" id="UP000245461"/>
    </source>
</evidence>
<dbReference type="CDD" id="cd02503">
    <property type="entry name" value="MobA"/>
    <property type="match status" value="1"/>
</dbReference>
<comment type="subcellular location">
    <subcellularLocation>
        <location evidence="8">Cytoplasm</location>
    </subcellularLocation>
</comment>
<keyword evidence="10" id="KW-0548">Nucleotidyltransferase</keyword>
<dbReference type="GO" id="GO:0005525">
    <property type="term" value="F:GTP binding"/>
    <property type="evidence" value="ECO:0007669"/>
    <property type="project" value="UniProtKB-UniRule"/>
</dbReference>
<dbReference type="InterPro" id="IPR013482">
    <property type="entry name" value="Molybde_CF_guanTrfase"/>
</dbReference>
<feature type="domain" description="MobA-like NTP transferase" evidence="9">
    <location>
        <begin position="5"/>
        <end position="149"/>
    </location>
</feature>
<keyword evidence="4 8" id="KW-0547">Nucleotide-binding</keyword>
<keyword evidence="3 8" id="KW-0479">Metal-binding</keyword>
<comment type="subunit">
    <text evidence="8">Monomer.</text>
</comment>
<comment type="domain">
    <text evidence="8">The N-terminal domain determines nucleotide recognition and specific binding, while the C-terminal domain determines the specific binding to the target protein.</text>
</comment>
<comment type="cofactor">
    <cofactor evidence="8">
        <name>Mg(2+)</name>
        <dbReference type="ChEBI" id="CHEBI:18420"/>
    </cofactor>
</comment>
<feature type="binding site" evidence="8">
    <location>
        <position position="96"/>
    </location>
    <ligand>
        <name>Mg(2+)</name>
        <dbReference type="ChEBI" id="CHEBI:18420"/>
    </ligand>
</feature>
<evidence type="ECO:0000256" key="6">
    <source>
        <dbReference type="ARBA" id="ARBA00023134"/>
    </source>
</evidence>
<comment type="caution">
    <text evidence="10">The sequence shown here is derived from an EMBL/GenBank/DDBJ whole genome shotgun (WGS) entry which is preliminary data.</text>
</comment>
<feature type="binding site" evidence="8">
    <location>
        <position position="21"/>
    </location>
    <ligand>
        <name>GTP</name>
        <dbReference type="ChEBI" id="CHEBI:37565"/>
    </ligand>
</feature>
<keyword evidence="11" id="KW-1185">Reference proteome</keyword>
<evidence type="ECO:0000256" key="2">
    <source>
        <dbReference type="ARBA" id="ARBA00022679"/>
    </source>
</evidence>
<evidence type="ECO:0000259" key="9">
    <source>
        <dbReference type="Pfam" id="PF12804"/>
    </source>
</evidence>
<keyword evidence="7 8" id="KW-0501">Molybdenum cofactor biosynthesis</keyword>
<dbReference type="GO" id="GO:0046872">
    <property type="term" value="F:metal ion binding"/>
    <property type="evidence" value="ECO:0007669"/>
    <property type="project" value="UniProtKB-KW"/>
</dbReference>
<accession>A0A317DX05</accession>
<dbReference type="SUPFAM" id="SSF53448">
    <property type="entry name" value="Nucleotide-diphospho-sugar transferases"/>
    <property type="match status" value="1"/>
</dbReference>
<dbReference type="Proteomes" id="UP000245461">
    <property type="component" value="Unassembled WGS sequence"/>
</dbReference>
<feature type="binding site" evidence="8">
    <location>
        <begin position="8"/>
        <end position="10"/>
    </location>
    <ligand>
        <name>GTP</name>
        <dbReference type="ChEBI" id="CHEBI:37565"/>
    </ligand>
</feature>
<proteinExistence type="inferred from homology"/>
<dbReference type="Pfam" id="PF12804">
    <property type="entry name" value="NTP_transf_3"/>
    <property type="match status" value="1"/>
</dbReference>
<dbReference type="GO" id="GO:0005737">
    <property type="term" value="C:cytoplasm"/>
    <property type="evidence" value="ECO:0007669"/>
    <property type="project" value="UniProtKB-SubCell"/>
</dbReference>
<keyword evidence="1 8" id="KW-0963">Cytoplasm</keyword>